<gene>
    <name evidence="2" type="ORF">V6575_16510</name>
</gene>
<keyword evidence="2" id="KW-0808">Transferase</keyword>
<dbReference type="Pfam" id="PF01636">
    <property type="entry name" value="APH"/>
    <property type="match status" value="1"/>
</dbReference>
<evidence type="ECO:0000313" key="3">
    <source>
        <dbReference type="Proteomes" id="UP001385499"/>
    </source>
</evidence>
<protein>
    <submittedName>
        <fullName evidence="2">Aminoglycoside phosphotransferase family protein</fullName>
        <ecNumber evidence="2">2.7.1.-</ecNumber>
    </submittedName>
</protein>
<organism evidence="2 3">
    <name type="scientific">Roseibium algae</name>
    <dbReference type="NCBI Taxonomy" id="3123038"/>
    <lineage>
        <taxon>Bacteria</taxon>
        <taxon>Pseudomonadati</taxon>
        <taxon>Pseudomonadota</taxon>
        <taxon>Alphaproteobacteria</taxon>
        <taxon>Hyphomicrobiales</taxon>
        <taxon>Stappiaceae</taxon>
        <taxon>Roseibium</taxon>
    </lineage>
</organism>
<keyword evidence="3" id="KW-1185">Reference proteome</keyword>
<dbReference type="InterPro" id="IPR038078">
    <property type="entry name" value="PhoU-like_sf"/>
</dbReference>
<dbReference type="RefSeq" id="WP_340275890.1">
    <property type="nucleotide sequence ID" value="NZ_JBAKIA010000012.1"/>
</dbReference>
<name>A0ABU8TNH7_9HYPH</name>
<dbReference type="InterPro" id="IPR011009">
    <property type="entry name" value="Kinase-like_dom_sf"/>
</dbReference>
<dbReference type="Proteomes" id="UP001385499">
    <property type="component" value="Unassembled WGS sequence"/>
</dbReference>
<reference evidence="2 3" key="1">
    <citation type="submission" date="2024-02" db="EMBL/GenBank/DDBJ databases">
        <title>Roseibium algae sp. nov., isolated from marine alga (Grateloupia sp.), showing potential in myo-inositol conversion.</title>
        <authorList>
            <person name="Wang Y."/>
        </authorList>
    </citation>
    <scope>NUCLEOTIDE SEQUENCE [LARGE SCALE GENOMIC DNA]</scope>
    <source>
        <strain evidence="2 3">H3510</strain>
    </source>
</reference>
<dbReference type="Gene3D" id="3.90.1200.10">
    <property type="match status" value="1"/>
</dbReference>
<proteinExistence type="predicted"/>
<dbReference type="GO" id="GO:0016740">
    <property type="term" value="F:transferase activity"/>
    <property type="evidence" value="ECO:0007669"/>
    <property type="project" value="UniProtKB-KW"/>
</dbReference>
<accession>A0ABU8TNH7</accession>
<dbReference type="SUPFAM" id="SSF109755">
    <property type="entry name" value="PhoU-like"/>
    <property type="match status" value="1"/>
</dbReference>
<dbReference type="SUPFAM" id="SSF56112">
    <property type="entry name" value="Protein kinase-like (PK-like)"/>
    <property type="match status" value="1"/>
</dbReference>
<sequence length="543" mass="61238">MTRLPKSIQENLHFLSAEIDGQLGNLEAFFKVPTVATARRILDRAGYALNLKSRIHSACATRLVGKKSSSRDYIALRSLEFIATDLQQLASLARQCIAHAESMEQFDMLMPERYPAIIARVRAGIQKIEPAFLSGDSAQAVEIGQLNRKIHADYKKLFKLYAAEMRVSKRTEDLAHSLLIANEIQRMGTSLQTISEALISANIGQAVNFERYFALQGLMSDLEGEGNGVHIESIAETRSGSSISAISNCGPQGLTAVLKDGEKSKVKGEREGVNSWHSIYPGLAPKILSYEKRNRSAAMLIEHLPGLTFENIVLNEDDALCDQALKQLGKTLKDVWRQTKTVEPAEMGSMQQLAKRLDDVYRVHPEFRDIRSTLAGITIPPFAELIEQAAIREPTVAAQFSVYIHGDFNVDNIIYDPGENRINFIDLHRSRYMDYVQDISVFMVSNYRLQVLDAPVRKKIMTMSGEFYKIARSFARKQQDTTFDYRMSLGLARSFASSTRFIFDKSHARKMFLRSRFLIERALACKPGQEHKFKLPVKEIFVD</sequence>
<evidence type="ECO:0000313" key="2">
    <source>
        <dbReference type="EMBL" id="MEJ8475697.1"/>
    </source>
</evidence>
<feature type="domain" description="Aminoglycoside phosphotransferase" evidence="1">
    <location>
        <begin position="284"/>
        <end position="443"/>
    </location>
</feature>
<dbReference type="EMBL" id="JBAKIA010000012">
    <property type="protein sequence ID" value="MEJ8475697.1"/>
    <property type="molecule type" value="Genomic_DNA"/>
</dbReference>
<dbReference type="InterPro" id="IPR002575">
    <property type="entry name" value="Aminoglycoside_PTrfase"/>
</dbReference>
<evidence type="ECO:0000259" key="1">
    <source>
        <dbReference type="Pfam" id="PF01636"/>
    </source>
</evidence>
<dbReference type="EC" id="2.7.1.-" evidence="2"/>
<dbReference type="Gene3D" id="1.20.58.220">
    <property type="entry name" value="Phosphate transport system protein phou homolog 2, domain 2"/>
    <property type="match status" value="1"/>
</dbReference>
<comment type="caution">
    <text evidence="2">The sequence shown here is derived from an EMBL/GenBank/DDBJ whole genome shotgun (WGS) entry which is preliminary data.</text>
</comment>